<keyword evidence="1" id="KW-0446">Lipid-binding</keyword>
<dbReference type="InterPro" id="IPR000566">
    <property type="entry name" value="Lipocln_cytosolic_FA-bd_dom"/>
</dbReference>
<dbReference type="InterPro" id="IPR031259">
    <property type="entry name" value="ILBP"/>
</dbReference>
<proteinExistence type="predicted"/>
<protein>
    <submittedName>
        <fullName evidence="3">(apollo) hypothetical protein</fullName>
    </submittedName>
</protein>
<accession>A0A8S3XIX8</accession>
<evidence type="ECO:0000256" key="1">
    <source>
        <dbReference type="ARBA" id="ARBA00023121"/>
    </source>
</evidence>
<dbReference type="OrthoDB" id="354351at2759"/>
<name>A0A8S3XIX8_PARAO</name>
<evidence type="ECO:0000313" key="3">
    <source>
        <dbReference type="EMBL" id="CAG5022792.1"/>
    </source>
</evidence>
<dbReference type="PANTHER" id="PTHR11955">
    <property type="entry name" value="FATTY ACID BINDING PROTEIN"/>
    <property type="match status" value="1"/>
</dbReference>
<organism evidence="3 4">
    <name type="scientific">Parnassius apollo</name>
    <name type="common">Apollo butterfly</name>
    <name type="synonym">Papilio apollo</name>
    <dbReference type="NCBI Taxonomy" id="110799"/>
    <lineage>
        <taxon>Eukaryota</taxon>
        <taxon>Metazoa</taxon>
        <taxon>Ecdysozoa</taxon>
        <taxon>Arthropoda</taxon>
        <taxon>Hexapoda</taxon>
        <taxon>Insecta</taxon>
        <taxon>Pterygota</taxon>
        <taxon>Neoptera</taxon>
        <taxon>Endopterygota</taxon>
        <taxon>Lepidoptera</taxon>
        <taxon>Glossata</taxon>
        <taxon>Ditrysia</taxon>
        <taxon>Papilionoidea</taxon>
        <taxon>Papilionidae</taxon>
        <taxon>Parnassiinae</taxon>
        <taxon>Parnassini</taxon>
        <taxon>Parnassius</taxon>
        <taxon>Parnassius</taxon>
    </lineage>
</organism>
<feature type="domain" description="Cytosolic fatty-acid binding proteins" evidence="2">
    <location>
        <begin position="7"/>
        <end position="24"/>
    </location>
</feature>
<dbReference type="Pfam" id="PF00061">
    <property type="entry name" value="Lipocalin"/>
    <property type="match status" value="1"/>
</dbReference>
<keyword evidence="4" id="KW-1185">Reference proteome</keyword>
<evidence type="ECO:0000259" key="2">
    <source>
        <dbReference type="PROSITE" id="PS00214"/>
    </source>
</evidence>
<sequence>MQQFIGKKYKLKSSENFDEYLKYIGVGYLSRKTATSVSPVCTLTLNEDGSYTLAMLTTFRNVFITFRLNEEFIEERADGTKVKSLMVVDGNKLIQTQIEDNGRKSTHVREFTPTSITVTSTADGWNGKCVRVYELVE</sequence>
<gene>
    <name evidence="3" type="ORF">PAPOLLO_LOCUS17812</name>
</gene>
<evidence type="ECO:0000313" key="4">
    <source>
        <dbReference type="Proteomes" id="UP000691718"/>
    </source>
</evidence>
<dbReference type="InterPro" id="IPR000463">
    <property type="entry name" value="Fatty_acid-bd"/>
</dbReference>
<comment type="caution">
    <text evidence="3">The sequence shown here is derived from an EMBL/GenBank/DDBJ whole genome shotgun (WGS) entry which is preliminary data.</text>
</comment>
<dbReference type="AlphaFoldDB" id="A0A8S3XIX8"/>
<dbReference type="PROSITE" id="PS00214">
    <property type="entry name" value="FABP"/>
    <property type="match status" value="1"/>
</dbReference>
<dbReference type="GO" id="GO:0008289">
    <property type="term" value="F:lipid binding"/>
    <property type="evidence" value="ECO:0007669"/>
    <property type="project" value="UniProtKB-KW"/>
</dbReference>
<dbReference type="EMBL" id="CAJQZP010001149">
    <property type="protein sequence ID" value="CAG5022792.1"/>
    <property type="molecule type" value="Genomic_DNA"/>
</dbReference>
<reference evidence="3" key="1">
    <citation type="submission" date="2021-04" db="EMBL/GenBank/DDBJ databases">
        <authorList>
            <person name="Tunstrom K."/>
        </authorList>
    </citation>
    <scope>NUCLEOTIDE SEQUENCE</scope>
</reference>
<dbReference type="Proteomes" id="UP000691718">
    <property type="component" value="Unassembled WGS sequence"/>
</dbReference>